<accession>A0A9N7Z470</accession>
<feature type="region of interest" description="Disordered" evidence="1">
    <location>
        <begin position="166"/>
        <end position="189"/>
    </location>
</feature>
<dbReference type="AlphaFoldDB" id="A0A9N7Z470"/>
<feature type="compositionally biased region" description="Polar residues" evidence="1">
    <location>
        <begin position="178"/>
        <end position="187"/>
    </location>
</feature>
<dbReference type="EMBL" id="CADEAL010003971">
    <property type="protein sequence ID" value="CAB1448262.1"/>
    <property type="molecule type" value="Genomic_DNA"/>
</dbReference>
<evidence type="ECO:0000313" key="2">
    <source>
        <dbReference type="EMBL" id="CAB1448262.1"/>
    </source>
</evidence>
<evidence type="ECO:0000313" key="3">
    <source>
        <dbReference type="Proteomes" id="UP001153269"/>
    </source>
</evidence>
<name>A0A9N7Z470_PLEPL</name>
<comment type="caution">
    <text evidence="2">The sequence shown here is derived from an EMBL/GenBank/DDBJ whole genome shotgun (WGS) entry which is preliminary data.</text>
</comment>
<sequence length="429" mass="46244">MPPRPRRADRTHARDSSPDAPAPLRADLIGSADRLLLSPEEYLQVPGTRPLLLLLLLLVIRGGGRAPRLVAEGDADCSSLQVPLHMEICASVTAQRILDTGTGALLLIFPALLSTSISFIRENAEEEVEEEERGVLAGATNCVFEPLCGSVWNSPRYQEGITATEEENQGVGGGGATSCASRSSPWATGSPPAERRLLFLLGTACLHEQIIQEIQAVRNHRGAPDRVTNMNCQAGKHDFNAQDTTRGDVVSRGFGFVTSPLTLVCHHDRDTEAQETGQCEPVGLLGCEPVQRMPGWRDLVFTVAAEVMPLCARERIIQRSPLGVIHESAFLHQQTSTWGRMQRLAACSSDQPSTPLRASERERGRSGCGCRVSASSATGHIRHTPSTDSSAPSTRVQLSNILPSTLLCVIRVMVELLGCEAQLSTAHCS</sequence>
<organism evidence="2 3">
    <name type="scientific">Pleuronectes platessa</name>
    <name type="common">European plaice</name>
    <dbReference type="NCBI Taxonomy" id="8262"/>
    <lineage>
        <taxon>Eukaryota</taxon>
        <taxon>Metazoa</taxon>
        <taxon>Chordata</taxon>
        <taxon>Craniata</taxon>
        <taxon>Vertebrata</taxon>
        <taxon>Euteleostomi</taxon>
        <taxon>Actinopterygii</taxon>
        <taxon>Neopterygii</taxon>
        <taxon>Teleostei</taxon>
        <taxon>Neoteleostei</taxon>
        <taxon>Acanthomorphata</taxon>
        <taxon>Carangaria</taxon>
        <taxon>Pleuronectiformes</taxon>
        <taxon>Pleuronectoidei</taxon>
        <taxon>Pleuronectidae</taxon>
        <taxon>Pleuronectes</taxon>
    </lineage>
</organism>
<keyword evidence="3" id="KW-1185">Reference proteome</keyword>
<protein>
    <submittedName>
        <fullName evidence="2">Uncharacterized protein</fullName>
    </submittedName>
</protein>
<proteinExistence type="predicted"/>
<dbReference type="Proteomes" id="UP001153269">
    <property type="component" value="Unassembled WGS sequence"/>
</dbReference>
<gene>
    <name evidence="2" type="ORF">PLEPLA_LOCUS35919</name>
</gene>
<feature type="compositionally biased region" description="Basic and acidic residues" evidence="1">
    <location>
        <begin position="1"/>
        <end position="17"/>
    </location>
</feature>
<reference evidence="2" key="1">
    <citation type="submission" date="2020-03" db="EMBL/GenBank/DDBJ databases">
        <authorList>
            <person name="Weist P."/>
        </authorList>
    </citation>
    <scope>NUCLEOTIDE SEQUENCE</scope>
</reference>
<feature type="region of interest" description="Disordered" evidence="1">
    <location>
        <begin position="1"/>
        <end position="23"/>
    </location>
</feature>
<evidence type="ECO:0000256" key="1">
    <source>
        <dbReference type="SAM" id="MobiDB-lite"/>
    </source>
</evidence>